<dbReference type="Proteomes" id="UP000231279">
    <property type="component" value="Unassembled WGS sequence"/>
</dbReference>
<organism evidence="3 4">
    <name type="scientific">Handroanthus impetiginosus</name>
    <dbReference type="NCBI Taxonomy" id="429701"/>
    <lineage>
        <taxon>Eukaryota</taxon>
        <taxon>Viridiplantae</taxon>
        <taxon>Streptophyta</taxon>
        <taxon>Embryophyta</taxon>
        <taxon>Tracheophyta</taxon>
        <taxon>Spermatophyta</taxon>
        <taxon>Magnoliopsida</taxon>
        <taxon>eudicotyledons</taxon>
        <taxon>Gunneridae</taxon>
        <taxon>Pentapetalae</taxon>
        <taxon>asterids</taxon>
        <taxon>lamiids</taxon>
        <taxon>Lamiales</taxon>
        <taxon>Bignoniaceae</taxon>
        <taxon>Crescentiina</taxon>
        <taxon>Tabebuia alliance</taxon>
        <taxon>Handroanthus</taxon>
    </lineage>
</organism>
<proteinExistence type="inferred from homology"/>
<dbReference type="GO" id="GO:0016787">
    <property type="term" value="F:hydrolase activity"/>
    <property type="evidence" value="ECO:0007669"/>
    <property type="project" value="InterPro"/>
</dbReference>
<comment type="similarity">
    <text evidence="1">Belongs to the 'GDXG' lipolytic enzyme family.</text>
</comment>
<feature type="domain" description="Alpha/beta hydrolase fold-3" evidence="2">
    <location>
        <begin position="64"/>
        <end position="266"/>
    </location>
</feature>
<dbReference type="InterPro" id="IPR050466">
    <property type="entry name" value="Carboxylest/Gibb_receptor"/>
</dbReference>
<evidence type="ECO:0000313" key="3">
    <source>
        <dbReference type="EMBL" id="PIN20444.1"/>
    </source>
</evidence>
<evidence type="ECO:0000259" key="2">
    <source>
        <dbReference type="Pfam" id="PF07859"/>
    </source>
</evidence>
<accession>A0A2G9HSE7</accession>
<dbReference type="GO" id="GO:0033987">
    <property type="term" value="F:2-hydroxyisoflavanone dehydratase activity"/>
    <property type="evidence" value="ECO:0007669"/>
    <property type="project" value="UniProtKB-EC"/>
</dbReference>
<dbReference type="SUPFAM" id="SSF53474">
    <property type="entry name" value="alpha/beta-Hydrolases"/>
    <property type="match status" value="1"/>
</dbReference>
<sequence length="288" mass="32369">MNPETAQVTHDFPPFFRVYDNGQIANTKNTILCPHLLTPKPASNPETSIYLPKTTAAGGKLPLIIYIHGGAFSIQSAFSSLYHYYINELASESGSIVVSIEYRLAPEHPILAFYYDSYAAIKWVDSHSRAGQGPDQWINEYADFERVYVAGDSAGANISHNMVIRGGFGFKFSGLILIHPFFGIGNPDKVWDFICPDTIGSHDLRLNPTADLDRLSKLGCERVLVCVAGNDNLRERGWNYYQKLKNTDWKGVVEFFETHGEVHVFHLFDLECENSTSLLKRIVNFIRG</sequence>
<evidence type="ECO:0000313" key="4">
    <source>
        <dbReference type="Proteomes" id="UP000231279"/>
    </source>
</evidence>
<dbReference type="OrthoDB" id="408631at2759"/>
<reference evidence="4" key="1">
    <citation type="journal article" date="2018" name="Gigascience">
        <title>Genome assembly of the Pink Ipe (Handroanthus impetiginosus, Bignoniaceae), a highly valued, ecologically keystone Neotropical timber forest tree.</title>
        <authorList>
            <person name="Silva-Junior O.B."/>
            <person name="Grattapaglia D."/>
            <person name="Novaes E."/>
            <person name="Collevatti R.G."/>
        </authorList>
    </citation>
    <scope>NUCLEOTIDE SEQUENCE [LARGE SCALE GENOMIC DNA]</scope>
    <source>
        <strain evidence="4">cv. UFG-1</strain>
    </source>
</reference>
<dbReference type="STRING" id="429701.A0A2G9HSE7"/>
<dbReference type="EC" id="4.2.1.105" evidence="3"/>
<dbReference type="EMBL" id="NKXS01001129">
    <property type="protein sequence ID" value="PIN20444.1"/>
    <property type="molecule type" value="Genomic_DNA"/>
</dbReference>
<dbReference type="InterPro" id="IPR029058">
    <property type="entry name" value="AB_hydrolase_fold"/>
</dbReference>
<keyword evidence="3" id="KW-0456">Lyase</keyword>
<evidence type="ECO:0000256" key="1">
    <source>
        <dbReference type="ARBA" id="ARBA00010515"/>
    </source>
</evidence>
<dbReference type="PANTHER" id="PTHR23024">
    <property type="entry name" value="ARYLACETAMIDE DEACETYLASE"/>
    <property type="match status" value="1"/>
</dbReference>
<dbReference type="InterPro" id="IPR013094">
    <property type="entry name" value="AB_hydrolase_3"/>
</dbReference>
<dbReference type="Gene3D" id="3.40.50.1820">
    <property type="entry name" value="alpha/beta hydrolase"/>
    <property type="match status" value="1"/>
</dbReference>
<dbReference type="AlphaFoldDB" id="A0A2G9HSE7"/>
<keyword evidence="4" id="KW-1185">Reference proteome</keyword>
<protein>
    <submittedName>
        <fullName evidence="3">Arylacetamide deacetylase</fullName>
        <ecNumber evidence="3">4.2.1.105</ecNumber>
    </submittedName>
</protein>
<dbReference type="Pfam" id="PF07859">
    <property type="entry name" value="Abhydrolase_3"/>
    <property type="match status" value="1"/>
</dbReference>
<gene>
    <name evidence="3" type="ORF">CDL12_06852</name>
</gene>
<name>A0A2G9HSE7_9LAMI</name>
<dbReference type="PANTHER" id="PTHR23024:SF479">
    <property type="entry name" value="CARBOXYLESTERASE 2-RELATED"/>
    <property type="match status" value="1"/>
</dbReference>
<comment type="caution">
    <text evidence="3">The sequence shown here is derived from an EMBL/GenBank/DDBJ whole genome shotgun (WGS) entry which is preliminary data.</text>
</comment>